<dbReference type="Proteomes" id="UP000316759">
    <property type="component" value="Unassembled WGS sequence"/>
</dbReference>
<dbReference type="AlphaFoldDB" id="A0A504YZP2"/>
<evidence type="ECO:0000313" key="2">
    <source>
        <dbReference type="Proteomes" id="UP000316759"/>
    </source>
</evidence>
<comment type="caution">
    <text evidence="1">The sequence shown here is derived from an EMBL/GenBank/DDBJ whole genome shotgun (WGS) entry which is preliminary data.</text>
</comment>
<evidence type="ECO:0000313" key="1">
    <source>
        <dbReference type="EMBL" id="TPP66914.1"/>
    </source>
</evidence>
<accession>A0A504YZP2</accession>
<dbReference type="EMBL" id="SUNJ01001285">
    <property type="protein sequence ID" value="TPP66914.1"/>
    <property type="molecule type" value="Genomic_DNA"/>
</dbReference>
<organism evidence="1 2">
    <name type="scientific">Fasciola gigantica</name>
    <name type="common">Giant liver fluke</name>
    <dbReference type="NCBI Taxonomy" id="46835"/>
    <lineage>
        <taxon>Eukaryota</taxon>
        <taxon>Metazoa</taxon>
        <taxon>Spiralia</taxon>
        <taxon>Lophotrochozoa</taxon>
        <taxon>Platyhelminthes</taxon>
        <taxon>Trematoda</taxon>
        <taxon>Digenea</taxon>
        <taxon>Plagiorchiida</taxon>
        <taxon>Echinostomata</taxon>
        <taxon>Echinostomatoidea</taxon>
        <taxon>Fasciolidae</taxon>
        <taxon>Fasciola</taxon>
    </lineage>
</organism>
<name>A0A504YZP2_FASGI</name>
<protein>
    <submittedName>
        <fullName evidence="1">Uncharacterized protein</fullName>
    </submittedName>
</protein>
<keyword evidence="2" id="KW-1185">Reference proteome</keyword>
<gene>
    <name evidence="1" type="ORF">FGIG_10177</name>
</gene>
<proteinExistence type="predicted"/>
<sequence length="171" mass="19664">MPNLVQINRSREVKTCPEIANATPYRTVTFPFVWIEFYPLALYDCMSYLQRYTFGHIVSLCCISRQSLGSVGCGAYNHQWPDSFVNSIRIVCCVCHESIHDPIVYLLHGHINCNSNGLCSGLNLIRAKGLRLQSDPIYFHIALRSFWCQFLIDDNHDGLYLYSLDLPLKIR</sequence>
<reference evidence="1 2" key="1">
    <citation type="submission" date="2019-04" db="EMBL/GenBank/DDBJ databases">
        <title>Annotation for the trematode Fasciola gigantica.</title>
        <authorList>
            <person name="Choi Y.-J."/>
        </authorList>
    </citation>
    <scope>NUCLEOTIDE SEQUENCE [LARGE SCALE GENOMIC DNA]</scope>
    <source>
        <strain evidence="1">Uganda_cow_1</strain>
    </source>
</reference>